<keyword evidence="6" id="KW-1185">Reference proteome</keyword>
<dbReference type="PROSITE" id="PS50297">
    <property type="entry name" value="ANK_REP_REGION"/>
    <property type="match status" value="2"/>
</dbReference>
<feature type="repeat" description="ANK" evidence="1">
    <location>
        <begin position="84"/>
        <end position="120"/>
    </location>
</feature>
<organism evidence="5 6">
    <name type="scientific">Chlamydomonas schloesseri</name>
    <dbReference type="NCBI Taxonomy" id="2026947"/>
    <lineage>
        <taxon>Eukaryota</taxon>
        <taxon>Viridiplantae</taxon>
        <taxon>Chlorophyta</taxon>
        <taxon>core chlorophytes</taxon>
        <taxon>Chlorophyceae</taxon>
        <taxon>CS clade</taxon>
        <taxon>Chlamydomonadales</taxon>
        <taxon>Chlamydomonadaceae</taxon>
        <taxon>Chlamydomonas</taxon>
    </lineage>
</organism>
<dbReference type="AlphaFoldDB" id="A0A835WGM1"/>
<accession>A0A835WGM1</accession>
<dbReference type="InterPro" id="IPR002110">
    <property type="entry name" value="Ankyrin_rpt"/>
</dbReference>
<dbReference type="SUPFAM" id="SSF48403">
    <property type="entry name" value="Ankyrin repeat"/>
    <property type="match status" value="1"/>
</dbReference>
<dbReference type="Gene3D" id="1.25.40.20">
    <property type="entry name" value="Ankyrin repeat-containing domain"/>
    <property type="match status" value="1"/>
</dbReference>
<evidence type="ECO:0000256" key="2">
    <source>
        <dbReference type="SAM" id="Coils"/>
    </source>
</evidence>
<dbReference type="GO" id="GO:0016740">
    <property type="term" value="F:transferase activity"/>
    <property type="evidence" value="ECO:0007669"/>
    <property type="project" value="InterPro"/>
</dbReference>
<evidence type="ECO:0000256" key="3">
    <source>
        <dbReference type="SAM" id="MobiDB-lite"/>
    </source>
</evidence>
<dbReference type="PANTHER" id="PTHR47170">
    <property type="entry name" value="MALONYL-COA ACP TRANSACYLASE, ACP-BINDING"/>
    <property type="match status" value="1"/>
</dbReference>
<dbReference type="Gene3D" id="3.30.70.250">
    <property type="entry name" value="Malonyl-CoA ACP transacylase, ACP-binding"/>
    <property type="match status" value="1"/>
</dbReference>
<feature type="repeat" description="ANK" evidence="1">
    <location>
        <begin position="50"/>
        <end position="82"/>
    </location>
</feature>
<evidence type="ECO:0000259" key="4">
    <source>
        <dbReference type="SMART" id="SM00827"/>
    </source>
</evidence>
<dbReference type="Gene3D" id="3.40.366.10">
    <property type="entry name" value="Malonyl-Coenzyme A Acyl Carrier Protein, domain 2"/>
    <property type="match status" value="2"/>
</dbReference>
<dbReference type="SUPFAM" id="SSF52151">
    <property type="entry name" value="FabD/lysophospholipase-like"/>
    <property type="match status" value="1"/>
</dbReference>
<sequence>MPRNLAGCGRHPPQPRYHAFAFYSAVRLGDPEMLARIMAVDPYFVTQDNGAGAPIHFAVTYRQLDMVHHLLNLGASVNQRDQARGLTPLHRAAHLAHLDGYLEIYEYLLSRGADPTILSDDFDPYLDPGPKTPADMAPPDPRVRSALAALEAAYADVPKAPRAHPDLGDWWALYDYGPEVVAGWPADYVHPYPEEEARRRAQAERRAEKLERRQLREKYLAALAAGGNGEDVVAAAEEKKRKQQQEKQQQLAAAAAAAAAATAAAATTGADQASGPSATATAPPTAAGASASTAAVPRPLQPSTGAAAAASAAAVTPAAPRGRVAFVFPGQGSQAVGMLSSAASLPAVAAMLDTARRVLGYDLVELCREGPQSALDDTRVAQPALFVAGLAAVELLRSRDPQLVAAAEAGGSSGSSSGDATGAAAGGGGAGGGGGCVCAGLSLGEYTALVFAGALTFEEGLKVVKARGDAMAAAAAAGAGARPHGMLSVVGLADAKLSEVVAAALAGATPGSVCQVANYLFPQGRVVSGHSDVLEAVRIGALAAGALKATMLAVSGAFHTPLMAPAREQLLQALDAVQLRAPRIPVLSNVTAQPFPPDPSAIRQLLGRQLVEPVQWEASLAALLAPPAGPGAPESGGVALWELGPGQQIKAMVKRLSLEAWRGMGNVAP</sequence>
<evidence type="ECO:0000313" key="5">
    <source>
        <dbReference type="EMBL" id="KAG2446640.1"/>
    </source>
</evidence>
<keyword evidence="2" id="KW-0175">Coiled coil</keyword>
<feature type="compositionally biased region" description="Low complexity" evidence="3">
    <location>
        <begin position="269"/>
        <end position="295"/>
    </location>
</feature>
<protein>
    <recommendedName>
        <fullName evidence="4">Malonyl-CoA:ACP transacylase (MAT) domain-containing protein</fullName>
    </recommendedName>
</protein>
<dbReference type="PROSITE" id="PS50088">
    <property type="entry name" value="ANK_REPEAT"/>
    <property type="match status" value="2"/>
</dbReference>
<dbReference type="Proteomes" id="UP000613740">
    <property type="component" value="Unassembled WGS sequence"/>
</dbReference>
<feature type="region of interest" description="Disordered" evidence="3">
    <location>
        <begin position="269"/>
        <end position="301"/>
    </location>
</feature>
<proteinExistence type="predicted"/>
<dbReference type="InterPro" id="IPR036770">
    <property type="entry name" value="Ankyrin_rpt-contain_sf"/>
</dbReference>
<dbReference type="OrthoDB" id="541883at2759"/>
<feature type="domain" description="Malonyl-CoA:ACP transacylase (MAT)" evidence="4">
    <location>
        <begin position="327"/>
        <end position="669"/>
    </location>
</feature>
<dbReference type="InterPro" id="IPR014043">
    <property type="entry name" value="Acyl_transferase_dom"/>
</dbReference>
<dbReference type="Pfam" id="PF00698">
    <property type="entry name" value="Acyl_transf_1"/>
    <property type="match status" value="2"/>
</dbReference>
<dbReference type="InterPro" id="IPR052760">
    <property type="entry name" value="Mitochondrial_malonyltrans"/>
</dbReference>
<dbReference type="SMART" id="SM00827">
    <property type="entry name" value="PKS_AT"/>
    <property type="match status" value="1"/>
</dbReference>
<dbReference type="InterPro" id="IPR016036">
    <property type="entry name" value="Malonyl_transacylase_ACP-bd"/>
</dbReference>
<evidence type="ECO:0000313" key="6">
    <source>
        <dbReference type="Proteomes" id="UP000613740"/>
    </source>
</evidence>
<dbReference type="Pfam" id="PF12796">
    <property type="entry name" value="Ank_2"/>
    <property type="match status" value="1"/>
</dbReference>
<dbReference type="PANTHER" id="PTHR47170:SF2">
    <property type="entry name" value="MALONYL-COA:ACP TRANSACYLASE (MAT) DOMAIN-CONTAINING PROTEIN"/>
    <property type="match status" value="1"/>
</dbReference>
<dbReference type="InterPro" id="IPR016035">
    <property type="entry name" value="Acyl_Trfase/lysoPLipase"/>
</dbReference>
<dbReference type="SUPFAM" id="SSF55048">
    <property type="entry name" value="Probable ACP-binding domain of malonyl-CoA ACP transacylase"/>
    <property type="match status" value="1"/>
</dbReference>
<evidence type="ECO:0000256" key="1">
    <source>
        <dbReference type="PROSITE-ProRule" id="PRU00023"/>
    </source>
</evidence>
<dbReference type="InterPro" id="IPR001227">
    <property type="entry name" value="Ac_transferase_dom_sf"/>
</dbReference>
<dbReference type="SMART" id="SM00248">
    <property type="entry name" value="ANK"/>
    <property type="match status" value="2"/>
</dbReference>
<name>A0A835WGM1_9CHLO</name>
<comment type="caution">
    <text evidence="5">The sequence shown here is derived from an EMBL/GenBank/DDBJ whole genome shotgun (WGS) entry which is preliminary data.</text>
</comment>
<keyword evidence="1" id="KW-0040">ANK repeat</keyword>
<dbReference type="EMBL" id="JAEHOD010000025">
    <property type="protein sequence ID" value="KAG2446640.1"/>
    <property type="molecule type" value="Genomic_DNA"/>
</dbReference>
<gene>
    <name evidence="5" type="ORF">HYH02_008212</name>
</gene>
<reference evidence="5" key="1">
    <citation type="journal article" date="2020" name="bioRxiv">
        <title>Comparative genomics of Chlamydomonas.</title>
        <authorList>
            <person name="Craig R.J."/>
            <person name="Hasan A.R."/>
            <person name="Ness R.W."/>
            <person name="Keightley P.D."/>
        </authorList>
    </citation>
    <scope>NUCLEOTIDE SEQUENCE</scope>
    <source>
        <strain evidence="5">CCAP 11/173</strain>
    </source>
</reference>
<feature type="coiled-coil region" evidence="2">
    <location>
        <begin position="193"/>
        <end position="254"/>
    </location>
</feature>